<reference evidence="4 5" key="1">
    <citation type="submission" date="2023-02" db="EMBL/GenBank/DDBJ databases">
        <title>Genome sequence of Lentisphaera profundi SAORIC-696.</title>
        <authorList>
            <person name="Kim e."/>
            <person name="Cho J.-C."/>
            <person name="Choi A."/>
            <person name="Kang I."/>
        </authorList>
    </citation>
    <scope>NUCLEOTIDE SEQUENCE [LARGE SCALE GENOMIC DNA]</scope>
    <source>
        <strain evidence="4 5">SAORIC-696</strain>
    </source>
</reference>
<feature type="domain" description="Glycosyl hydrolase-like 10" evidence="3">
    <location>
        <begin position="22"/>
        <end position="329"/>
    </location>
</feature>
<dbReference type="PANTHER" id="PTHR43405">
    <property type="entry name" value="GLYCOSYL HYDROLASE DIGH"/>
    <property type="match status" value="1"/>
</dbReference>
<accession>A0ABY7VWQ1</accession>
<keyword evidence="5" id="KW-1185">Reference proteome</keyword>
<feature type="chain" id="PRO_5046487418" evidence="2">
    <location>
        <begin position="20"/>
        <end position="379"/>
    </location>
</feature>
<dbReference type="InterPro" id="IPR003790">
    <property type="entry name" value="GHL10"/>
</dbReference>
<dbReference type="InterPro" id="IPR052177">
    <property type="entry name" value="Divisome_Glycosyl_Hydrolase"/>
</dbReference>
<keyword evidence="1 2" id="KW-0732">Signal</keyword>
<gene>
    <name evidence="4" type="ORF">PQO03_20235</name>
</gene>
<evidence type="ECO:0000256" key="2">
    <source>
        <dbReference type="SAM" id="SignalP"/>
    </source>
</evidence>
<evidence type="ECO:0000259" key="3">
    <source>
        <dbReference type="Pfam" id="PF02638"/>
    </source>
</evidence>
<feature type="signal peptide" evidence="2">
    <location>
        <begin position="1"/>
        <end position="19"/>
    </location>
</feature>
<dbReference type="PANTHER" id="PTHR43405:SF1">
    <property type="entry name" value="GLYCOSYL HYDROLASE DIGH"/>
    <property type="match status" value="1"/>
</dbReference>
<dbReference type="RefSeq" id="WP_274152958.1">
    <property type="nucleotide sequence ID" value="NZ_CP117812.1"/>
</dbReference>
<protein>
    <submittedName>
        <fullName evidence="4">Family 10 glycosylhydrolase</fullName>
    </submittedName>
</protein>
<dbReference type="Pfam" id="PF02638">
    <property type="entry name" value="GHL10"/>
    <property type="match status" value="1"/>
</dbReference>
<name>A0ABY7VWQ1_9BACT</name>
<dbReference type="SUPFAM" id="SSF51445">
    <property type="entry name" value="(Trans)glycosidases"/>
    <property type="match status" value="1"/>
</dbReference>
<organism evidence="4 5">
    <name type="scientific">Lentisphaera profundi</name>
    <dbReference type="NCBI Taxonomy" id="1658616"/>
    <lineage>
        <taxon>Bacteria</taxon>
        <taxon>Pseudomonadati</taxon>
        <taxon>Lentisphaerota</taxon>
        <taxon>Lentisphaeria</taxon>
        <taxon>Lentisphaerales</taxon>
        <taxon>Lentisphaeraceae</taxon>
        <taxon>Lentisphaera</taxon>
    </lineage>
</organism>
<evidence type="ECO:0000256" key="1">
    <source>
        <dbReference type="ARBA" id="ARBA00022729"/>
    </source>
</evidence>
<dbReference type="Gene3D" id="3.20.20.80">
    <property type="entry name" value="Glycosidases"/>
    <property type="match status" value="1"/>
</dbReference>
<evidence type="ECO:0000313" key="5">
    <source>
        <dbReference type="Proteomes" id="UP001214250"/>
    </source>
</evidence>
<sequence length="379" mass="44319">MKKSIFLCLLVFCSSSLVAQTKMRAAWVATVANTDWPSSQHLTVLQQKKECQELLNLAVQLKLNTIIFQVRPHGDALYKSAFEPWSDRLTGVQGKYPGYDPLQYWIEQCHKRGLKIHAWFNPYRVQHPTVKEPLAKNSLQRKAKSWCIYLKKGYVWLNPASKAVRQYVQTVILDCARRYDIDGIHLDDYFYPYKDFLPASGFPDAKEYSAYLKTKPSKVMDKEMWRRHQVNTLVYSLHKGLERLKPQLEFGISPFGIWKPGFPKGVKGTSSFDSLACDSRRWLREGWVDYLSPQLYWPESAPQQRFSSLLNWWKMQNPLNKKIVPGLASWRTEPKELINQMKRCEYDPKVHGFSHFSLGAIQKNSYLKQQLINYGRDRK</sequence>
<evidence type="ECO:0000313" key="4">
    <source>
        <dbReference type="EMBL" id="WDE98152.1"/>
    </source>
</evidence>
<dbReference type="Proteomes" id="UP001214250">
    <property type="component" value="Chromosome 2"/>
</dbReference>
<dbReference type="InterPro" id="IPR017853">
    <property type="entry name" value="GH"/>
</dbReference>
<dbReference type="EMBL" id="CP117812">
    <property type="protein sequence ID" value="WDE98152.1"/>
    <property type="molecule type" value="Genomic_DNA"/>
</dbReference>
<proteinExistence type="predicted"/>